<dbReference type="InterPro" id="IPR050328">
    <property type="entry name" value="Dev_Immune_Receptor"/>
</dbReference>
<evidence type="ECO:0000256" key="2">
    <source>
        <dbReference type="ARBA" id="ARBA00022729"/>
    </source>
</evidence>
<sequence>MAAILLLQLVCVVLLTPKVYTIENTGLSPYKEPTRDVIVMSENLTEIPMGNAEVEFLNAAYNQISDLPDSVFVNKSYRIVQKLYLQRNRISRINVNAFRGLKQLKILDLSDNDLSTLDPYTFKSNSNLEKLVLMNNRITFDRLQTFLISHSVESLVLSNNQITEIYGLTFLGVPNLKRLILSDNELVSLAPISFKSLGKLHYLSLANTGVHSLTQSMFLKLPRIINLENTPLAKRFEPPLTQVTNEEGIVALLQLHEFVY</sequence>
<dbReference type="Pfam" id="PF13855">
    <property type="entry name" value="LRR_8"/>
    <property type="match status" value="2"/>
</dbReference>
<proteinExistence type="predicted"/>
<protein>
    <submittedName>
        <fullName evidence="6">Relaxin receptor 1-like</fullName>
    </submittedName>
</protein>
<keyword evidence="1" id="KW-0433">Leucine-rich repeat</keyword>
<evidence type="ECO:0000256" key="4">
    <source>
        <dbReference type="SAM" id="SignalP"/>
    </source>
</evidence>
<dbReference type="PANTHER" id="PTHR24373">
    <property type="entry name" value="SLIT RELATED LEUCINE-RICH REPEAT NEURONAL PROTEIN"/>
    <property type="match status" value="1"/>
</dbReference>
<dbReference type="SMART" id="SM00369">
    <property type="entry name" value="LRR_TYP"/>
    <property type="match status" value="6"/>
</dbReference>
<keyword evidence="2 4" id="KW-0732">Signal</keyword>
<dbReference type="GeneID" id="108565383"/>
<dbReference type="InterPro" id="IPR003591">
    <property type="entry name" value="Leu-rich_rpt_typical-subtyp"/>
</dbReference>
<evidence type="ECO:0000256" key="3">
    <source>
        <dbReference type="ARBA" id="ARBA00022737"/>
    </source>
</evidence>
<dbReference type="SUPFAM" id="SSF52058">
    <property type="entry name" value="L domain-like"/>
    <property type="match status" value="1"/>
</dbReference>
<evidence type="ECO:0000313" key="5">
    <source>
        <dbReference type="Proteomes" id="UP000695000"/>
    </source>
</evidence>
<accession>A0ABM1N0E9</accession>
<dbReference type="Gene3D" id="3.80.10.10">
    <property type="entry name" value="Ribonuclease Inhibitor"/>
    <property type="match status" value="2"/>
</dbReference>
<dbReference type="Proteomes" id="UP000695000">
    <property type="component" value="Unplaced"/>
</dbReference>
<evidence type="ECO:0000313" key="6">
    <source>
        <dbReference type="RefSeq" id="XP_017780299.1"/>
    </source>
</evidence>
<feature type="signal peptide" evidence="4">
    <location>
        <begin position="1"/>
        <end position="21"/>
    </location>
</feature>
<organism evidence="5 6">
    <name type="scientific">Nicrophorus vespilloides</name>
    <name type="common">Boreal carrion beetle</name>
    <dbReference type="NCBI Taxonomy" id="110193"/>
    <lineage>
        <taxon>Eukaryota</taxon>
        <taxon>Metazoa</taxon>
        <taxon>Ecdysozoa</taxon>
        <taxon>Arthropoda</taxon>
        <taxon>Hexapoda</taxon>
        <taxon>Insecta</taxon>
        <taxon>Pterygota</taxon>
        <taxon>Neoptera</taxon>
        <taxon>Endopterygota</taxon>
        <taxon>Coleoptera</taxon>
        <taxon>Polyphaga</taxon>
        <taxon>Staphyliniformia</taxon>
        <taxon>Silphidae</taxon>
        <taxon>Nicrophorinae</taxon>
        <taxon>Nicrophorus</taxon>
    </lineage>
</organism>
<keyword evidence="5" id="KW-1185">Reference proteome</keyword>
<dbReference type="InterPro" id="IPR032675">
    <property type="entry name" value="LRR_dom_sf"/>
</dbReference>
<keyword evidence="3" id="KW-0677">Repeat</keyword>
<dbReference type="PROSITE" id="PS51450">
    <property type="entry name" value="LRR"/>
    <property type="match status" value="3"/>
</dbReference>
<dbReference type="RefSeq" id="XP_017780299.1">
    <property type="nucleotide sequence ID" value="XM_017924810.1"/>
</dbReference>
<dbReference type="PANTHER" id="PTHR24373:SF275">
    <property type="entry name" value="TIR DOMAIN-CONTAINING PROTEIN"/>
    <property type="match status" value="1"/>
</dbReference>
<name>A0ABM1N0E9_NICVS</name>
<feature type="chain" id="PRO_5046457235" evidence="4">
    <location>
        <begin position="22"/>
        <end position="260"/>
    </location>
</feature>
<dbReference type="InterPro" id="IPR001611">
    <property type="entry name" value="Leu-rich_rpt"/>
</dbReference>
<gene>
    <name evidence="6" type="primary">LOC108565383</name>
</gene>
<reference evidence="6" key="1">
    <citation type="submission" date="2025-08" db="UniProtKB">
        <authorList>
            <consortium name="RefSeq"/>
        </authorList>
    </citation>
    <scope>IDENTIFICATION</scope>
    <source>
        <tissue evidence="6">Whole Larva</tissue>
    </source>
</reference>
<evidence type="ECO:0000256" key="1">
    <source>
        <dbReference type="ARBA" id="ARBA00022614"/>
    </source>
</evidence>